<keyword evidence="1" id="KW-0812">Transmembrane</keyword>
<keyword evidence="1" id="KW-1133">Transmembrane helix</keyword>
<keyword evidence="2" id="KW-0732">Signal</keyword>
<feature type="signal peptide" evidence="2">
    <location>
        <begin position="1"/>
        <end position="22"/>
    </location>
</feature>
<feature type="transmembrane region" description="Helical" evidence="1">
    <location>
        <begin position="169"/>
        <end position="190"/>
    </location>
</feature>
<comment type="caution">
    <text evidence="3">The sequence shown here is derived from an EMBL/GenBank/DDBJ whole genome shotgun (WGS) entry which is preliminary data.</text>
</comment>
<protein>
    <recommendedName>
        <fullName evidence="5">DUF3592 domain-containing protein</fullName>
    </recommendedName>
</protein>
<feature type="transmembrane region" description="Helical" evidence="1">
    <location>
        <begin position="196"/>
        <end position="217"/>
    </location>
</feature>
<evidence type="ECO:0000313" key="3">
    <source>
        <dbReference type="EMBL" id="TCJ95728.1"/>
    </source>
</evidence>
<name>A0A4R1FT91_9NOCA</name>
<dbReference type="AlphaFoldDB" id="A0A4R1FT91"/>
<organism evidence="3 4">
    <name type="scientific">Nocardia alba</name>
    <dbReference type="NCBI Taxonomy" id="225051"/>
    <lineage>
        <taxon>Bacteria</taxon>
        <taxon>Bacillati</taxon>
        <taxon>Actinomycetota</taxon>
        <taxon>Actinomycetes</taxon>
        <taxon>Mycobacteriales</taxon>
        <taxon>Nocardiaceae</taxon>
        <taxon>Nocardia</taxon>
    </lineage>
</organism>
<accession>A0A4R1FT91</accession>
<gene>
    <name evidence="3" type="ORF">DFR71_4645</name>
</gene>
<feature type="chain" id="PRO_5020777457" description="DUF3592 domain-containing protein" evidence="2">
    <location>
        <begin position="23"/>
        <end position="222"/>
    </location>
</feature>
<feature type="transmembrane region" description="Helical" evidence="1">
    <location>
        <begin position="138"/>
        <end position="157"/>
    </location>
</feature>
<dbReference type="Proteomes" id="UP000294856">
    <property type="component" value="Unassembled WGS sequence"/>
</dbReference>
<proteinExistence type="predicted"/>
<evidence type="ECO:0008006" key="5">
    <source>
        <dbReference type="Google" id="ProtNLM"/>
    </source>
</evidence>
<dbReference type="EMBL" id="SMFR01000003">
    <property type="protein sequence ID" value="TCJ95728.1"/>
    <property type="molecule type" value="Genomic_DNA"/>
</dbReference>
<sequence>MFGRALAFLVGAGLVVFALAHAVDPFHQTREYRHQVACEKSVGSCFVEETVTIIEKDASATTSTNVNSDGTTSTTTTNHLTIRWMRDGTQHSHDVNGELFAKAREGGQATLRTWQGQVVGVVIDGQSDSYNPRQTGRLGWWLWLAFVGVGLALVGIFEPVGVFMGAFRLGAWAFAGAVPLGVFVPTLLANGVEPNFGFFVLAGVTVLFAGAGMAMLVTSLRD</sequence>
<evidence type="ECO:0000313" key="4">
    <source>
        <dbReference type="Proteomes" id="UP000294856"/>
    </source>
</evidence>
<evidence type="ECO:0000256" key="1">
    <source>
        <dbReference type="SAM" id="Phobius"/>
    </source>
</evidence>
<reference evidence="3 4" key="1">
    <citation type="submission" date="2019-03" db="EMBL/GenBank/DDBJ databases">
        <title>Genomic Encyclopedia of Type Strains, Phase IV (KMG-IV): sequencing the most valuable type-strain genomes for metagenomic binning, comparative biology and taxonomic classification.</title>
        <authorList>
            <person name="Goeker M."/>
        </authorList>
    </citation>
    <scope>NUCLEOTIDE SEQUENCE [LARGE SCALE GENOMIC DNA]</scope>
    <source>
        <strain evidence="3 4">DSM 44684</strain>
    </source>
</reference>
<keyword evidence="1" id="KW-0472">Membrane</keyword>
<keyword evidence="4" id="KW-1185">Reference proteome</keyword>
<evidence type="ECO:0000256" key="2">
    <source>
        <dbReference type="SAM" id="SignalP"/>
    </source>
</evidence>